<name>A0A8R1TV47_ONCVO</name>
<dbReference type="AlphaFoldDB" id="A0A8R1TV47"/>
<reference evidence="1" key="2">
    <citation type="submission" date="2022-06" db="UniProtKB">
        <authorList>
            <consortium name="EnsemblMetazoa"/>
        </authorList>
    </citation>
    <scope>IDENTIFICATION</scope>
</reference>
<dbReference type="Proteomes" id="UP000024404">
    <property type="component" value="Unassembled WGS sequence"/>
</dbReference>
<sequence length="225" mass="25626">MSLINDNTLFVLLKNDDSISRMLNVSERVPFSQYGTSMILTHIFIARKIVQPTGSKKQQSVQDFSKVRDLQLLLVHCSNFQQKCFEIVEKAYKVKPPLSRITCMNAPSSNVYPCIRMGRKIAEQIRHPDWLPLIMTHRLSTTHQQFMFSKKEKGAVSIVISFNLQQQQQRDNDRRGTSVADVAGVARVSPTGPMGDRTARNSKNNSPLVVPYRLLLRSAQNHRTD</sequence>
<reference evidence="2" key="1">
    <citation type="submission" date="2013-10" db="EMBL/GenBank/DDBJ databases">
        <title>Genome sequencing of Onchocerca volvulus.</title>
        <authorList>
            <person name="Cotton J."/>
            <person name="Tsai J."/>
            <person name="Stanley E."/>
            <person name="Tracey A."/>
            <person name="Holroyd N."/>
            <person name="Lustigman S."/>
            <person name="Berriman M."/>
        </authorList>
    </citation>
    <scope>NUCLEOTIDE SEQUENCE</scope>
</reference>
<evidence type="ECO:0000313" key="2">
    <source>
        <dbReference type="Proteomes" id="UP000024404"/>
    </source>
</evidence>
<dbReference type="EnsemblMetazoa" id="OVOC5063.1">
    <property type="protein sequence ID" value="OVOC5063.1"/>
    <property type="gene ID" value="WBGene00241872"/>
</dbReference>
<organism evidence="1 2">
    <name type="scientific">Onchocerca volvulus</name>
    <dbReference type="NCBI Taxonomy" id="6282"/>
    <lineage>
        <taxon>Eukaryota</taxon>
        <taxon>Metazoa</taxon>
        <taxon>Ecdysozoa</taxon>
        <taxon>Nematoda</taxon>
        <taxon>Chromadorea</taxon>
        <taxon>Rhabditida</taxon>
        <taxon>Spirurina</taxon>
        <taxon>Spiruromorpha</taxon>
        <taxon>Filarioidea</taxon>
        <taxon>Onchocercidae</taxon>
        <taxon>Onchocerca</taxon>
    </lineage>
</organism>
<keyword evidence="2" id="KW-1185">Reference proteome</keyword>
<proteinExistence type="predicted"/>
<accession>A0A8R1TV47</accession>
<protein>
    <submittedName>
        <fullName evidence="1">Uncharacterized protein</fullName>
    </submittedName>
</protein>
<dbReference type="EMBL" id="CMVM020000148">
    <property type="status" value="NOT_ANNOTATED_CDS"/>
    <property type="molecule type" value="Genomic_DNA"/>
</dbReference>
<evidence type="ECO:0000313" key="1">
    <source>
        <dbReference type="EnsemblMetazoa" id="OVOC5063.1"/>
    </source>
</evidence>